<dbReference type="EMBL" id="CP138858">
    <property type="protein sequence ID" value="WPJ94287.1"/>
    <property type="molecule type" value="Genomic_DNA"/>
</dbReference>
<protein>
    <submittedName>
        <fullName evidence="1">Heparinase II/III family protein</fullName>
    </submittedName>
</protein>
<dbReference type="RefSeq" id="WP_319831225.1">
    <property type="nucleotide sequence ID" value="NZ_CP138858.1"/>
</dbReference>
<dbReference type="Proteomes" id="UP001324993">
    <property type="component" value="Chromosome"/>
</dbReference>
<accession>A0ABZ0RFE7</accession>
<evidence type="ECO:0000313" key="2">
    <source>
        <dbReference type="Proteomes" id="UP001324993"/>
    </source>
</evidence>
<reference evidence="1 2" key="1">
    <citation type="submission" date="2023-11" db="EMBL/GenBank/DDBJ databases">
        <title>Coraliomargarita sp. nov., isolated from marine algae.</title>
        <authorList>
            <person name="Lee J.K."/>
            <person name="Baek J.H."/>
            <person name="Kim J.M."/>
            <person name="Choi D.G."/>
            <person name="Jeon C.O."/>
        </authorList>
    </citation>
    <scope>NUCLEOTIDE SEQUENCE [LARGE SCALE GENOMIC DNA]</scope>
    <source>
        <strain evidence="1 2">J2-16</strain>
    </source>
</reference>
<sequence length="642" mass="72629">MKRFFSHQSLVSVAIVFAVLMSYQIVGAVEEYDAIQPVSRKRVQEIVQWLEDEPRGLGYPIGIRAQWDALAQYPEFAQVVQKAEKYIGTEPPRLTDEDYLAYQRTGVRVSDKIFRERLKRINDMALAEALENRGRFLSTLEADIGAILTERTWVAAPTDRELKNFHGERMETDLEVAMRAWALATVDYWLGERLSPKIREGIRYEVHRRALEPYMSILRTGEYPDDERGWWWWMTGSNNWNAVCLAGVTGAGLALLPEKDDRALLLAGLEQYLPNYLKGLGTDGYCSEGMMYWGYGLGHYVLAAELARNATGNKLDLYQSPRLHLVARYPEKLMLGDDLYPAYADTRIGSKPSTWVLDLLARRLDLGGEGWIQPKPQRRDPWVYIIGTTAFLPRDQQQVHRTVLPMRSIFELSGIYTLRQRDAAAPHFAVAIKGGSNGEYHNHNDIGTFVVASGGTVQILDPGHEGYDADSFSPRRYENKIRSSWGHPVPLVGGQLQVAGKERRAELIATDFSDEQDVIQFDLKSAYDFEPLSKLHRNFIYTRGEAPSLVIEDYVEYTSPEAFGVALVAGSSWKSLGDDRLIIQSVDGGLYVDIDTDGLPYSIDEDTSIARDLPITRIGINLDEPTSKARITLRVYPQHIEL</sequence>
<gene>
    <name evidence="1" type="ORF">SH580_12660</name>
</gene>
<proteinExistence type="predicted"/>
<dbReference type="Gene3D" id="2.70.98.70">
    <property type="match status" value="1"/>
</dbReference>
<evidence type="ECO:0000313" key="1">
    <source>
        <dbReference type="EMBL" id="WPJ94287.1"/>
    </source>
</evidence>
<dbReference type="PANTHER" id="PTHR38045">
    <property type="entry name" value="CHROMOSOME 1, WHOLE GENOME SHOTGUN SEQUENCE"/>
    <property type="match status" value="1"/>
</dbReference>
<dbReference type="InterPro" id="IPR008929">
    <property type="entry name" value="Chondroitin_lyas"/>
</dbReference>
<dbReference type="SUPFAM" id="SSF48230">
    <property type="entry name" value="Chondroitin AC/alginate lyase"/>
    <property type="match status" value="1"/>
</dbReference>
<dbReference type="Gene3D" id="1.50.10.100">
    <property type="entry name" value="Chondroitin AC/alginate lyase"/>
    <property type="match status" value="1"/>
</dbReference>
<name>A0ABZ0RFE7_9BACT</name>
<dbReference type="PANTHER" id="PTHR38045:SF1">
    <property type="entry name" value="HEPARINASE II_III-LIKE PROTEIN"/>
    <property type="match status" value="1"/>
</dbReference>
<keyword evidence="2" id="KW-1185">Reference proteome</keyword>
<organism evidence="1 2">
    <name type="scientific">Coraliomargarita algicola</name>
    <dbReference type="NCBI Taxonomy" id="3092156"/>
    <lineage>
        <taxon>Bacteria</taxon>
        <taxon>Pseudomonadati</taxon>
        <taxon>Verrucomicrobiota</taxon>
        <taxon>Opitutia</taxon>
        <taxon>Puniceicoccales</taxon>
        <taxon>Coraliomargaritaceae</taxon>
        <taxon>Coraliomargarita</taxon>
    </lineage>
</organism>